<feature type="region of interest" description="Disordered" evidence="1">
    <location>
        <begin position="322"/>
        <end position="359"/>
    </location>
</feature>
<dbReference type="Proteomes" id="UP001274830">
    <property type="component" value="Unassembled WGS sequence"/>
</dbReference>
<feature type="compositionally biased region" description="Polar residues" evidence="1">
    <location>
        <begin position="209"/>
        <end position="219"/>
    </location>
</feature>
<feature type="compositionally biased region" description="Low complexity" evidence="1">
    <location>
        <begin position="83"/>
        <end position="99"/>
    </location>
</feature>
<organism evidence="2 3">
    <name type="scientific">Recurvomyces mirabilis</name>
    <dbReference type="NCBI Taxonomy" id="574656"/>
    <lineage>
        <taxon>Eukaryota</taxon>
        <taxon>Fungi</taxon>
        <taxon>Dikarya</taxon>
        <taxon>Ascomycota</taxon>
        <taxon>Pezizomycotina</taxon>
        <taxon>Dothideomycetes</taxon>
        <taxon>Dothideomycetidae</taxon>
        <taxon>Mycosphaerellales</taxon>
        <taxon>Teratosphaeriaceae</taxon>
        <taxon>Recurvomyces</taxon>
    </lineage>
</organism>
<feature type="compositionally biased region" description="Basic and acidic residues" evidence="1">
    <location>
        <begin position="43"/>
        <end position="59"/>
    </location>
</feature>
<reference evidence="2" key="1">
    <citation type="submission" date="2023-07" db="EMBL/GenBank/DDBJ databases">
        <title>Black Yeasts Isolated from many extreme environments.</title>
        <authorList>
            <person name="Coleine C."/>
            <person name="Stajich J.E."/>
            <person name="Selbmann L."/>
        </authorList>
    </citation>
    <scope>NUCLEOTIDE SEQUENCE</scope>
    <source>
        <strain evidence="2">CCFEE 5485</strain>
    </source>
</reference>
<name>A0AAE0WL88_9PEZI</name>
<feature type="compositionally biased region" description="Basic and acidic residues" evidence="1">
    <location>
        <begin position="176"/>
        <end position="186"/>
    </location>
</feature>
<feature type="compositionally biased region" description="Basic and acidic residues" evidence="1">
    <location>
        <begin position="397"/>
        <end position="414"/>
    </location>
</feature>
<feature type="compositionally biased region" description="Polar residues" evidence="1">
    <location>
        <begin position="60"/>
        <end position="78"/>
    </location>
</feature>
<comment type="caution">
    <text evidence="2">The sequence shown here is derived from an EMBL/GenBank/DDBJ whole genome shotgun (WGS) entry which is preliminary data.</text>
</comment>
<feature type="compositionally biased region" description="Low complexity" evidence="1">
    <location>
        <begin position="29"/>
        <end position="40"/>
    </location>
</feature>
<dbReference type="EMBL" id="JAUTXT010000023">
    <property type="protein sequence ID" value="KAK3673770.1"/>
    <property type="molecule type" value="Genomic_DNA"/>
</dbReference>
<dbReference type="AlphaFoldDB" id="A0AAE0WL88"/>
<feature type="region of interest" description="Disordered" evidence="1">
    <location>
        <begin position="273"/>
        <end position="309"/>
    </location>
</feature>
<evidence type="ECO:0000313" key="3">
    <source>
        <dbReference type="Proteomes" id="UP001274830"/>
    </source>
</evidence>
<dbReference type="Pfam" id="PF13136">
    <property type="entry name" value="DUF3984"/>
    <property type="match status" value="1"/>
</dbReference>
<feature type="compositionally biased region" description="Low complexity" evidence="1">
    <location>
        <begin position="273"/>
        <end position="308"/>
    </location>
</feature>
<keyword evidence="3" id="KW-1185">Reference proteome</keyword>
<proteinExistence type="predicted"/>
<sequence length="456" mass="49405">MSSTGSRTPRSSSRSRAKRSTTNLSDLRLAPLTTTLAPLASEARADETGTPRSPYDRTQDVTYSQQHSSYIQGKSAPSTPGILSRSSSRRNLSGGLSRRGSLYDDEVQYQYGAVRQDQEYGNSERVAVGTAHIPKAKSEAALLIHQRDQRLTGRGVPLKRRHQGRPGTRTGSTTPRPRDLARQADDQDWLARTRAATHDIVQEAKGQSWLASRESSTTLHHLESSDDDDVDEGYEEMAAMSAADIRSTHGTRRDGRLSPEVVRRQSAKIPIWGSRYGSRSASRGTSRRGSTNSLRTPLGNSNPNPNLSQLDGYFADDPLTLPAPTAGGTMEPDFINVLDGDEGDEEGPSGAEEEVARLSDQRGYGIGGIVERIMSFNLFSVQEKGEESGSEEEVAKEEERGKIKGEEEGRKGQEAEQTVRAPSLPPAPAADVGDAGGEGGWQDAAWLLSVASRALF</sequence>
<feature type="region of interest" description="Disordered" evidence="1">
    <location>
        <begin position="152"/>
        <end position="186"/>
    </location>
</feature>
<feature type="compositionally biased region" description="Low complexity" evidence="1">
    <location>
        <begin position="1"/>
        <end position="12"/>
    </location>
</feature>
<protein>
    <submittedName>
        <fullName evidence="2">Uncharacterized protein</fullName>
    </submittedName>
</protein>
<feature type="region of interest" description="Disordered" evidence="1">
    <location>
        <begin position="1"/>
        <end position="99"/>
    </location>
</feature>
<feature type="compositionally biased region" description="Acidic residues" evidence="1">
    <location>
        <begin position="339"/>
        <end position="353"/>
    </location>
</feature>
<evidence type="ECO:0000313" key="2">
    <source>
        <dbReference type="EMBL" id="KAK3673770.1"/>
    </source>
</evidence>
<gene>
    <name evidence="2" type="ORF">LTR78_006323</name>
</gene>
<feature type="region of interest" description="Disordered" evidence="1">
    <location>
        <begin position="204"/>
        <end position="230"/>
    </location>
</feature>
<feature type="region of interest" description="Disordered" evidence="1">
    <location>
        <begin position="382"/>
        <end position="438"/>
    </location>
</feature>
<feature type="compositionally biased region" description="Low complexity" evidence="1">
    <location>
        <begin position="165"/>
        <end position="175"/>
    </location>
</feature>
<accession>A0AAE0WL88</accession>
<dbReference type="InterPro" id="IPR025040">
    <property type="entry name" value="DUF3984"/>
</dbReference>
<evidence type="ECO:0000256" key="1">
    <source>
        <dbReference type="SAM" id="MobiDB-lite"/>
    </source>
</evidence>